<comment type="cofactor">
    <cofactor evidence="1">
        <name>Mg(2+)</name>
        <dbReference type="ChEBI" id="CHEBI:18420"/>
    </cofactor>
</comment>
<evidence type="ECO:0000313" key="14">
    <source>
        <dbReference type="Proteomes" id="UP000565262"/>
    </source>
</evidence>
<dbReference type="Gene3D" id="3.30.450.20">
    <property type="entry name" value="PAS domain"/>
    <property type="match status" value="2"/>
</dbReference>
<evidence type="ECO:0000256" key="1">
    <source>
        <dbReference type="ARBA" id="ARBA00001946"/>
    </source>
</evidence>
<dbReference type="InterPro" id="IPR029151">
    <property type="entry name" value="Sensor-like_sf"/>
</dbReference>
<dbReference type="Pfam" id="PF00990">
    <property type="entry name" value="GGDEF"/>
    <property type="match status" value="1"/>
</dbReference>
<evidence type="ECO:0000259" key="10">
    <source>
        <dbReference type="PROSITE" id="PS50112"/>
    </source>
</evidence>
<dbReference type="SMART" id="SM00086">
    <property type="entry name" value="PAC"/>
    <property type="match status" value="1"/>
</dbReference>
<gene>
    <name evidence="13" type="ORF">H4O21_22645</name>
</gene>
<dbReference type="InterPro" id="IPR043128">
    <property type="entry name" value="Rev_trsase/Diguanyl_cyclase"/>
</dbReference>
<keyword evidence="4" id="KW-0808">Transferase</keyword>
<keyword evidence="9" id="KW-0472">Membrane</keyword>
<evidence type="ECO:0000256" key="8">
    <source>
        <dbReference type="ARBA" id="ARBA00023012"/>
    </source>
</evidence>
<dbReference type="NCBIfam" id="TIGR00229">
    <property type="entry name" value="sensory_box"/>
    <property type="match status" value="1"/>
</dbReference>
<comment type="caution">
    <text evidence="13">The sequence shown here is derived from an EMBL/GenBank/DDBJ whole genome shotgun (WGS) entry which is preliminary data.</text>
</comment>
<reference evidence="13 14" key="1">
    <citation type="submission" date="2020-08" db="EMBL/GenBank/DDBJ databases">
        <title>Oceanospirillum sp. nov. isolated from marine sediment.</title>
        <authorList>
            <person name="Ji X."/>
        </authorList>
    </citation>
    <scope>NUCLEOTIDE SEQUENCE [LARGE SCALE GENOMIC DNA]</scope>
    <source>
        <strain evidence="13 14">D5</strain>
    </source>
</reference>
<dbReference type="InterPro" id="IPR048760">
    <property type="entry name" value="VP0354-like_sensor_dom"/>
</dbReference>
<feature type="domain" description="GGDEF" evidence="12">
    <location>
        <begin position="509"/>
        <end position="648"/>
    </location>
</feature>
<dbReference type="InterPro" id="IPR000160">
    <property type="entry name" value="GGDEF_dom"/>
</dbReference>
<dbReference type="PROSITE" id="PS50113">
    <property type="entry name" value="PAC"/>
    <property type="match status" value="1"/>
</dbReference>
<dbReference type="PANTHER" id="PTHR46663:SF4">
    <property type="entry name" value="DIGUANYLATE CYCLASE DGCT-RELATED"/>
    <property type="match status" value="1"/>
</dbReference>
<evidence type="ECO:0000256" key="4">
    <source>
        <dbReference type="ARBA" id="ARBA00022679"/>
    </source>
</evidence>
<dbReference type="SUPFAM" id="SSF103190">
    <property type="entry name" value="Sensory domain-like"/>
    <property type="match status" value="1"/>
</dbReference>
<dbReference type="SUPFAM" id="SSF55073">
    <property type="entry name" value="Nucleotide cyclase"/>
    <property type="match status" value="1"/>
</dbReference>
<dbReference type="InterPro" id="IPR052163">
    <property type="entry name" value="DGC-Regulatory_Protein"/>
</dbReference>
<dbReference type="PROSITE" id="PS50112">
    <property type="entry name" value="PAS"/>
    <property type="match status" value="1"/>
</dbReference>
<dbReference type="NCBIfam" id="TIGR00254">
    <property type="entry name" value="GGDEF"/>
    <property type="match status" value="1"/>
</dbReference>
<keyword evidence="7" id="KW-0067">ATP-binding</keyword>
<feature type="transmembrane region" description="Helical" evidence="9">
    <location>
        <begin position="324"/>
        <end position="344"/>
    </location>
</feature>
<keyword evidence="3" id="KW-0597">Phosphoprotein</keyword>
<evidence type="ECO:0000256" key="3">
    <source>
        <dbReference type="ARBA" id="ARBA00022553"/>
    </source>
</evidence>
<proteinExistence type="predicted"/>
<protein>
    <submittedName>
        <fullName evidence="13">Diguanylate cyclase</fullName>
    </submittedName>
</protein>
<feature type="transmembrane region" description="Helical" evidence="9">
    <location>
        <begin position="28"/>
        <end position="46"/>
    </location>
</feature>
<dbReference type="Pfam" id="PF13426">
    <property type="entry name" value="PAS_9"/>
    <property type="match status" value="1"/>
</dbReference>
<dbReference type="Proteomes" id="UP000565262">
    <property type="component" value="Unassembled WGS sequence"/>
</dbReference>
<dbReference type="SMART" id="SM00091">
    <property type="entry name" value="PAS"/>
    <property type="match status" value="1"/>
</dbReference>
<evidence type="ECO:0000313" key="13">
    <source>
        <dbReference type="EMBL" id="MBB1489414.1"/>
    </source>
</evidence>
<sequence>MTSEAFSSADLELLNSVGKKHSLFRRTLILFFLIIALLSFPLIFFLEKDYQSFITRMEANDHYLLEKMAFQTSSDLKVLMSDIIRLSDFVESGITEHNGSQWIADEFMQFARYRLHYDQLRFIDASGQEKVRIDWDNDGKVSQSASVLQNKAHRYYFSESITLKPGQVYLSEIDFNRENGKIEIPRKMTLRMASPIQSVDGTPKGIVVINYLPGYLFSASGKDKNNELEGRLQIIDSHGHQLIQEADIPSWNIQSDELSDKYQSLIQQSEDRTHSLRQNNLLISVLRVHFNFLNTSLKSTDWFFIRETRLPGRLEVWFSKQGEALLYGSFAGVCLSVLLAFLLARSRRDYLKRNTLRKITHICVSQSPNAIIIADAQQRIVYVNASFSKLMGYRFDEVKGKTPAFLQSGKTPESTYSALWSQLSQDEVWHGEFINQKADGSLFWCKASVSSIYPEGDQNKLYVCIESDITPLKETEEKLKYQATHDPLTGLGNRDYLFTRMEQQLPGSDKACCLVADIDHFKKVNDTYGHNTGDQIIKGVARLITEHARQSDIAVRYGGEEFVVILPGTTEDQALKVAERLRYSVSETLFSSDTTDCSAGIQITISIGCSLYPYPTSEADFERMIHNADQALYEAKNNGRNSVIAYRSDSESTQITSAS</sequence>
<organism evidence="13 14">
    <name type="scientific">Oceanospirillum sediminis</name>
    <dbReference type="NCBI Taxonomy" id="2760088"/>
    <lineage>
        <taxon>Bacteria</taxon>
        <taxon>Pseudomonadati</taxon>
        <taxon>Pseudomonadota</taxon>
        <taxon>Gammaproteobacteria</taxon>
        <taxon>Oceanospirillales</taxon>
        <taxon>Oceanospirillaceae</taxon>
        <taxon>Oceanospirillum</taxon>
    </lineage>
</organism>
<dbReference type="InterPro" id="IPR029787">
    <property type="entry name" value="Nucleotide_cyclase"/>
</dbReference>
<evidence type="ECO:0000256" key="7">
    <source>
        <dbReference type="ARBA" id="ARBA00022840"/>
    </source>
</evidence>
<dbReference type="CDD" id="cd00130">
    <property type="entry name" value="PAS"/>
    <property type="match status" value="1"/>
</dbReference>
<dbReference type="GO" id="GO:0016020">
    <property type="term" value="C:membrane"/>
    <property type="evidence" value="ECO:0007669"/>
    <property type="project" value="UniProtKB-SubCell"/>
</dbReference>
<keyword evidence="9" id="KW-0812">Transmembrane</keyword>
<keyword evidence="6" id="KW-0418">Kinase</keyword>
<dbReference type="GO" id="GO:0005524">
    <property type="term" value="F:ATP binding"/>
    <property type="evidence" value="ECO:0007669"/>
    <property type="project" value="UniProtKB-KW"/>
</dbReference>
<evidence type="ECO:0000259" key="12">
    <source>
        <dbReference type="PROSITE" id="PS50887"/>
    </source>
</evidence>
<feature type="domain" description="PAC" evidence="11">
    <location>
        <begin position="429"/>
        <end position="481"/>
    </location>
</feature>
<dbReference type="InterPro" id="IPR035965">
    <property type="entry name" value="PAS-like_dom_sf"/>
</dbReference>
<keyword evidence="14" id="KW-1185">Reference proteome</keyword>
<dbReference type="AlphaFoldDB" id="A0A839IXU4"/>
<evidence type="ECO:0000256" key="5">
    <source>
        <dbReference type="ARBA" id="ARBA00022741"/>
    </source>
</evidence>
<dbReference type="CDD" id="cd18773">
    <property type="entry name" value="PDC1_HK_sensor"/>
    <property type="match status" value="1"/>
</dbReference>
<dbReference type="Pfam" id="PF21623">
    <property type="entry name" value="HK_sensor_dom_bact"/>
    <property type="match status" value="1"/>
</dbReference>
<dbReference type="FunFam" id="3.30.70.270:FF:000001">
    <property type="entry name" value="Diguanylate cyclase domain protein"/>
    <property type="match status" value="1"/>
</dbReference>
<dbReference type="InterPro" id="IPR000014">
    <property type="entry name" value="PAS"/>
</dbReference>
<dbReference type="Gene3D" id="3.30.70.270">
    <property type="match status" value="1"/>
</dbReference>
<dbReference type="InterPro" id="IPR001610">
    <property type="entry name" value="PAC"/>
</dbReference>
<accession>A0A839IXU4</accession>
<dbReference type="EMBL" id="JACJFM010000053">
    <property type="protein sequence ID" value="MBB1489414.1"/>
    <property type="molecule type" value="Genomic_DNA"/>
</dbReference>
<dbReference type="SUPFAM" id="SSF55785">
    <property type="entry name" value="PYP-like sensor domain (PAS domain)"/>
    <property type="match status" value="1"/>
</dbReference>
<keyword evidence="9" id="KW-1133">Transmembrane helix</keyword>
<keyword evidence="8" id="KW-0902">Two-component regulatory system</keyword>
<dbReference type="GO" id="GO:0000160">
    <property type="term" value="P:phosphorelay signal transduction system"/>
    <property type="evidence" value="ECO:0007669"/>
    <property type="project" value="UniProtKB-KW"/>
</dbReference>
<evidence type="ECO:0000259" key="11">
    <source>
        <dbReference type="PROSITE" id="PS50113"/>
    </source>
</evidence>
<dbReference type="CDD" id="cd01949">
    <property type="entry name" value="GGDEF"/>
    <property type="match status" value="1"/>
</dbReference>
<feature type="domain" description="PAS" evidence="10">
    <location>
        <begin position="352"/>
        <end position="402"/>
    </location>
</feature>
<dbReference type="SMART" id="SM00267">
    <property type="entry name" value="GGDEF"/>
    <property type="match status" value="1"/>
</dbReference>
<dbReference type="GO" id="GO:0016301">
    <property type="term" value="F:kinase activity"/>
    <property type="evidence" value="ECO:0007669"/>
    <property type="project" value="UniProtKB-KW"/>
</dbReference>
<comment type="subcellular location">
    <subcellularLocation>
        <location evidence="2">Membrane</location>
    </subcellularLocation>
</comment>
<dbReference type="RefSeq" id="WP_182811606.1">
    <property type="nucleotide sequence ID" value="NZ_JACJFM010000053.1"/>
</dbReference>
<evidence type="ECO:0000256" key="9">
    <source>
        <dbReference type="SAM" id="Phobius"/>
    </source>
</evidence>
<dbReference type="PROSITE" id="PS50887">
    <property type="entry name" value="GGDEF"/>
    <property type="match status" value="1"/>
</dbReference>
<dbReference type="InterPro" id="IPR000700">
    <property type="entry name" value="PAS-assoc_C"/>
</dbReference>
<dbReference type="PANTHER" id="PTHR46663">
    <property type="entry name" value="DIGUANYLATE CYCLASE DGCT-RELATED"/>
    <property type="match status" value="1"/>
</dbReference>
<evidence type="ECO:0000256" key="2">
    <source>
        <dbReference type="ARBA" id="ARBA00004370"/>
    </source>
</evidence>
<evidence type="ECO:0000256" key="6">
    <source>
        <dbReference type="ARBA" id="ARBA00022777"/>
    </source>
</evidence>
<keyword evidence="5" id="KW-0547">Nucleotide-binding</keyword>
<name>A0A839IXU4_9GAMM</name>